<comment type="caution">
    <text evidence="5">The sequence shown here is derived from an EMBL/GenBank/DDBJ whole genome shotgun (WGS) entry which is preliminary data.</text>
</comment>
<evidence type="ECO:0000256" key="3">
    <source>
        <dbReference type="ARBA" id="ARBA00022989"/>
    </source>
</evidence>
<evidence type="ECO:0000313" key="5">
    <source>
        <dbReference type="EMBL" id="GAI12371.1"/>
    </source>
</evidence>
<dbReference type="GO" id="GO:0016020">
    <property type="term" value="C:membrane"/>
    <property type="evidence" value="ECO:0007669"/>
    <property type="project" value="UniProtKB-SubCell"/>
</dbReference>
<evidence type="ECO:0000256" key="1">
    <source>
        <dbReference type="ARBA" id="ARBA00004141"/>
    </source>
</evidence>
<dbReference type="SUPFAM" id="SSF103473">
    <property type="entry name" value="MFS general substrate transporter"/>
    <property type="match status" value="1"/>
</dbReference>
<comment type="subcellular location">
    <subcellularLocation>
        <location evidence="1">Membrane</location>
        <topology evidence="1">Multi-pass membrane protein</topology>
    </subcellularLocation>
</comment>
<dbReference type="InterPro" id="IPR050382">
    <property type="entry name" value="MFS_Na/Anion_cotransporter"/>
</dbReference>
<accession>X1M2S3</accession>
<keyword evidence="2" id="KW-0812">Transmembrane</keyword>
<evidence type="ECO:0000256" key="2">
    <source>
        <dbReference type="ARBA" id="ARBA00022692"/>
    </source>
</evidence>
<evidence type="ECO:0000256" key="4">
    <source>
        <dbReference type="ARBA" id="ARBA00023136"/>
    </source>
</evidence>
<dbReference type="EMBL" id="BARV01011804">
    <property type="protein sequence ID" value="GAI12371.1"/>
    <property type="molecule type" value="Genomic_DNA"/>
</dbReference>
<name>X1M2S3_9ZZZZ</name>
<evidence type="ECO:0008006" key="6">
    <source>
        <dbReference type="Google" id="ProtNLM"/>
    </source>
</evidence>
<keyword evidence="3" id="KW-1133">Transmembrane helix</keyword>
<keyword evidence="4" id="KW-0472">Membrane</keyword>
<gene>
    <name evidence="5" type="ORF">S06H3_22189</name>
</gene>
<sequence>GFFCLNFVIYFFLTWFPDYLKNARGLNLAELGTFGMIPGLTAVVAAWSAGAWADRAIRGGVDVTAIRKLIMVGGDLYGTDTAGHQFLGFFRRALCPGRR</sequence>
<dbReference type="AlphaFoldDB" id="X1M2S3"/>
<dbReference type="PANTHER" id="PTHR11662">
    <property type="entry name" value="SOLUTE CARRIER FAMILY 17"/>
    <property type="match status" value="1"/>
</dbReference>
<reference evidence="5" key="1">
    <citation type="journal article" date="2014" name="Front. Microbiol.">
        <title>High frequency of phylogenetically diverse reductive dehalogenase-homologous genes in deep subseafloor sedimentary metagenomes.</title>
        <authorList>
            <person name="Kawai M."/>
            <person name="Futagami T."/>
            <person name="Toyoda A."/>
            <person name="Takaki Y."/>
            <person name="Nishi S."/>
            <person name="Hori S."/>
            <person name="Arai W."/>
            <person name="Tsubouchi T."/>
            <person name="Morono Y."/>
            <person name="Uchiyama I."/>
            <person name="Ito T."/>
            <person name="Fujiyama A."/>
            <person name="Inagaki F."/>
            <person name="Takami H."/>
        </authorList>
    </citation>
    <scope>NUCLEOTIDE SEQUENCE</scope>
    <source>
        <strain evidence="5">Expedition CK06-06</strain>
    </source>
</reference>
<proteinExistence type="predicted"/>
<dbReference type="InterPro" id="IPR036259">
    <property type="entry name" value="MFS_trans_sf"/>
</dbReference>
<protein>
    <recommendedName>
        <fullName evidence="6">Major facilitator superfamily (MFS) profile domain-containing protein</fullName>
    </recommendedName>
</protein>
<organism evidence="5">
    <name type="scientific">marine sediment metagenome</name>
    <dbReference type="NCBI Taxonomy" id="412755"/>
    <lineage>
        <taxon>unclassified sequences</taxon>
        <taxon>metagenomes</taxon>
        <taxon>ecological metagenomes</taxon>
    </lineage>
</organism>
<dbReference type="Gene3D" id="1.20.1250.20">
    <property type="entry name" value="MFS general substrate transporter like domains"/>
    <property type="match status" value="1"/>
</dbReference>
<dbReference type="PANTHER" id="PTHR11662:SF399">
    <property type="entry name" value="FI19708P1-RELATED"/>
    <property type="match status" value="1"/>
</dbReference>
<feature type="non-terminal residue" evidence="5">
    <location>
        <position position="1"/>
    </location>
</feature>